<organism evidence="2 3">
    <name type="scientific">Microbacterium saperdae</name>
    <dbReference type="NCBI Taxonomy" id="69368"/>
    <lineage>
        <taxon>Bacteria</taxon>
        <taxon>Bacillati</taxon>
        <taxon>Actinomycetota</taxon>
        <taxon>Actinomycetes</taxon>
        <taxon>Micrococcales</taxon>
        <taxon>Microbacteriaceae</taxon>
        <taxon>Microbacterium</taxon>
    </lineage>
</organism>
<dbReference type="Proteomes" id="UP000317209">
    <property type="component" value="Unassembled WGS sequence"/>
</dbReference>
<protein>
    <submittedName>
        <fullName evidence="2">Uncharacterized protein</fullName>
    </submittedName>
</protein>
<accession>A0A543BJM2</accession>
<evidence type="ECO:0000313" key="3">
    <source>
        <dbReference type="Proteomes" id="UP000317209"/>
    </source>
</evidence>
<proteinExistence type="predicted"/>
<evidence type="ECO:0000256" key="1">
    <source>
        <dbReference type="SAM" id="MobiDB-lite"/>
    </source>
</evidence>
<comment type="caution">
    <text evidence="2">The sequence shown here is derived from an EMBL/GenBank/DDBJ whole genome shotgun (WGS) entry which is preliminary data.</text>
</comment>
<keyword evidence="3" id="KW-1185">Reference proteome</keyword>
<dbReference type="AlphaFoldDB" id="A0A543BJM2"/>
<evidence type="ECO:0000313" key="2">
    <source>
        <dbReference type="EMBL" id="TQL85024.1"/>
    </source>
</evidence>
<reference evidence="2 3" key="1">
    <citation type="submission" date="2019-06" db="EMBL/GenBank/DDBJ databases">
        <title>Sequencing the genomes of 1000 actinobacteria strains.</title>
        <authorList>
            <person name="Klenk H.-P."/>
        </authorList>
    </citation>
    <scope>NUCLEOTIDE SEQUENCE [LARGE SCALE GENOMIC DNA]</scope>
    <source>
        <strain evidence="2 3">DSM 20169</strain>
    </source>
</reference>
<feature type="compositionally biased region" description="Polar residues" evidence="1">
    <location>
        <begin position="23"/>
        <end position="36"/>
    </location>
</feature>
<feature type="region of interest" description="Disordered" evidence="1">
    <location>
        <begin position="1"/>
        <end position="50"/>
    </location>
</feature>
<sequence>MTPSFSIRLTVNAEVPPGGPGGTSESQTQMALTSSGMPGPNVVDTAPFWM</sequence>
<dbReference type="EMBL" id="VFOX01000001">
    <property type="protein sequence ID" value="TQL85024.1"/>
    <property type="molecule type" value="Genomic_DNA"/>
</dbReference>
<name>A0A543BJM2_9MICO</name>
<gene>
    <name evidence="2" type="ORF">FB560_0619</name>
</gene>